<dbReference type="PANTHER" id="PTHR43580">
    <property type="entry name" value="OXIDOREDUCTASE GLYR1-RELATED"/>
    <property type="match status" value="1"/>
</dbReference>
<protein>
    <submittedName>
        <fullName evidence="6">NAD(P)-dependent oxidoreductase</fullName>
    </submittedName>
</protein>
<dbReference type="InterPro" id="IPR008927">
    <property type="entry name" value="6-PGluconate_DH-like_C_sf"/>
</dbReference>
<organism evidence="6 7">
    <name type="scientific">Rugosimonospora acidiphila</name>
    <dbReference type="NCBI Taxonomy" id="556531"/>
    <lineage>
        <taxon>Bacteria</taxon>
        <taxon>Bacillati</taxon>
        <taxon>Actinomycetota</taxon>
        <taxon>Actinomycetes</taxon>
        <taxon>Micromonosporales</taxon>
        <taxon>Micromonosporaceae</taxon>
        <taxon>Rugosimonospora</taxon>
    </lineage>
</organism>
<dbReference type="RefSeq" id="WP_345633315.1">
    <property type="nucleotide sequence ID" value="NZ_BAABJQ010000016.1"/>
</dbReference>
<accession>A0ABP9S778</accession>
<feature type="domain" description="3-hydroxyisobutyrate dehydrogenase-like NAD-binding" evidence="5">
    <location>
        <begin position="167"/>
        <end position="283"/>
    </location>
</feature>
<dbReference type="Gene3D" id="1.10.1040.10">
    <property type="entry name" value="N-(1-d-carboxylethyl)-l-norvaline Dehydrogenase, domain 2"/>
    <property type="match status" value="1"/>
</dbReference>
<dbReference type="SUPFAM" id="SSF51735">
    <property type="entry name" value="NAD(P)-binding Rossmann-fold domains"/>
    <property type="match status" value="1"/>
</dbReference>
<evidence type="ECO:0000256" key="3">
    <source>
        <dbReference type="ARBA" id="ARBA00023027"/>
    </source>
</evidence>
<comment type="caution">
    <text evidence="6">The sequence shown here is derived from an EMBL/GenBank/DDBJ whole genome shotgun (WGS) entry which is preliminary data.</text>
</comment>
<evidence type="ECO:0000256" key="1">
    <source>
        <dbReference type="ARBA" id="ARBA00009080"/>
    </source>
</evidence>
<evidence type="ECO:0000259" key="4">
    <source>
        <dbReference type="Pfam" id="PF03446"/>
    </source>
</evidence>
<dbReference type="Gene3D" id="3.40.50.720">
    <property type="entry name" value="NAD(P)-binding Rossmann-like Domain"/>
    <property type="match status" value="1"/>
</dbReference>
<dbReference type="PIRSF" id="PIRSF000103">
    <property type="entry name" value="HIBADH"/>
    <property type="match status" value="1"/>
</dbReference>
<dbReference type="InterPro" id="IPR013328">
    <property type="entry name" value="6PGD_dom2"/>
</dbReference>
<dbReference type="EMBL" id="BAABJQ010000016">
    <property type="protein sequence ID" value="GAA5191665.1"/>
    <property type="molecule type" value="Genomic_DNA"/>
</dbReference>
<reference evidence="7" key="1">
    <citation type="journal article" date="2019" name="Int. J. Syst. Evol. Microbiol.">
        <title>The Global Catalogue of Microorganisms (GCM) 10K type strain sequencing project: providing services to taxonomists for standard genome sequencing and annotation.</title>
        <authorList>
            <consortium name="The Broad Institute Genomics Platform"/>
            <consortium name="The Broad Institute Genome Sequencing Center for Infectious Disease"/>
            <person name="Wu L."/>
            <person name="Ma J."/>
        </authorList>
    </citation>
    <scope>NUCLEOTIDE SEQUENCE [LARGE SCALE GENOMIC DNA]</scope>
    <source>
        <strain evidence="7">JCM 18304</strain>
    </source>
</reference>
<keyword evidence="7" id="KW-1185">Reference proteome</keyword>
<dbReference type="InterPro" id="IPR029154">
    <property type="entry name" value="HIBADH-like_NADP-bd"/>
</dbReference>
<evidence type="ECO:0000256" key="2">
    <source>
        <dbReference type="ARBA" id="ARBA00023002"/>
    </source>
</evidence>
<evidence type="ECO:0000259" key="5">
    <source>
        <dbReference type="Pfam" id="PF14833"/>
    </source>
</evidence>
<dbReference type="InterPro" id="IPR051265">
    <property type="entry name" value="HIBADH-related_NP60_sf"/>
</dbReference>
<evidence type="ECO:0000313" key="7">
    <source>
        <dbReference type="Proteomes" id="UP001501570"/>
    </source>
</evidence>
<dbReference type="InterPro" id="IPR015815">
    <property type="entry name" value="HIBADH-related"/>
</dbReference>
<dbReference type="InterPro" id="IPR006115">
    <property type="entry name" value="6PGDH_NADP-bd"/>
</dbReference>
<dbReference type="InterPro" id="IPR036291">
    <property type="entry name" value="NAD(P)-bd_dom_sf"/>
</dbReference>
<evidence type="ECO:0000313" key="6">
    <source>
        <dbReference type="EMBL" id="GAA5191665.1"/>
    </source>
</evidence>
<comment type="similarity">
    <text evidence="1">Belongs to the HIBADH-related family.</text>
</comment>
<dbReference type="SUPFAM" id="SSF48179">
    <property type="entry name" value="6-phosphogluconate dehydrogenase C-terminal domain-like"/>
    <property type="match status" value="1"/>
</dbReference>
<keyword evidence="2" id="KW-0560">Oxidoreductase</keyword>
<dbReference type="Pfam" id="PF14833">
    <property type="entry name" value="NAD_binding_11"/>
    <property type="match status" value="1"/>
</dbReference>
<proteinExistence type="inferred from homology"/>
<dbReference type="Proteomes" id="UP001501570">
    <property type="component" value="Unassembled WGS sequence"/>
</dbReference>
<sequence length="292" mass="30063">MQNNTTTPARVTILGTGHMGGAIAANLAEHGYEVRAWNRTAAHAEGLAAQGVQVVTDAADAVKGADLVLTMLTDGDATENVIDTARPAAGTTWVQMGTIGVRATEKLIELAAARGLDLVDAPVLGTDVPARQGKLLILASGADQLRDRVQPLFDTLGTRTLWLGAAGRGSAVKLALNTWLAVIAEGIAETLALGDCLGIEPATILDAMEGTAVAAPWALTKGRNLLAGQLEAGFPLKHATKDIALVVEAARERGVDLPVAEAVTPVWQALVQAGSGDRDVAAAGARYPLAPR</sequence>
<dbReference type="PANTHER" id="PTHR43580:SF2">
    <property type="entry name" value="CYTOKINE-LIKE NUCLEAR FACTOR N-PAC"/>
    <property type="match status" value="1"/>
</dbReference>
<feature type="domain" description="6-phosphogluconate dehydrogenase NADP-binding" evidence="4">
    <location>
        <begin position="11"/>
        <end position="164"/>
    </location>
</feature>
<dbReference type="Pfam" id="PF03446">
    <property type="entry name" value="NAD_binding_2"/>
    <property type="match status" value="1"/>
</dbReference>
<name>A0ABP9S778_9ACTN</name>
<gene>
    <name evidence="6" type="ORF">GCM10023322_49560</name>
</gene>
<keyword evidence="3" id="KW-0520">NAD</keyword>